<evidence type="ECO:0000313" key="3">
    <source>
        <dbReference type="EMBL" id="KAK4447026.1"/>
    </source>
</evidence>
<dbReference type="AlphaFoldDB" id="A0AAV9GEV3"/>
<dbReference type="InterPro" id="IPR002885">
    <property type="entry name" value="PPR_rpt"/>
</dbReference>
<evidence type="ECO:0000256" key="2">
    <source>
        <dbReference type="SAM" id="MobiDB-lite"/>
    </source>
</evidence>
<keyword evidence="1" id="KW-0677">Repeat</keyword>
<feature type="region of interest" description="Disordered" evidence="2">
    <location>
        <begin position="592"/>
        <end position="613"/>
    </location>
</feature>
<gene>
    <name evidence="3" type="ORF">QBC34DRAFT_330373</name>
</gene>
<dbReference type="EMBL" id="MU865952">
    <property type="protein sequence ID" value="KAK4447026.1"/>
    <property type="molecule type" value="Genomic_DNA"/>
</dbReference>
<reference evidence="3" key="2">
    <citation type="submission" date="2023-05" db="EMBL/GenBank/DDBJ databases">
        <authorList>
            <consortium name="Lawrence Berkeley National Laboratory"/>
            <person name="Steindorff A."/>
            <person name="Hensen N."/>
            <person name="Bonometti L."/>
            <person name="Westerberg I."/>
            <person name="Brannstrom I.O."/>
            <person name="Guillou S."/>
            <person name="Cros-Aarteil S."/>
            <person name="Calhoun S."/>
            <person name="Haridas S."/>
            <person name="Kuo A."/>
            <person name="Mondo S."/>
            <person name="Pangilinan J."/>
            <person name="Riley R."/>
            <person name="Labutti K."/>
            <person name="Andreopoulos B."/>
            <person name="Lipzen A."/>
            <person name="Chen C."/>
            <person name="Yanf M."/>
            <person name="Daum C."/>
            <person name="Ng V."/>
            <person name="Clum A."/>
            <person name="Ohm R."/>
            <person name="Martin F."/>
            <person name="Silar P."/>
            <person name="Natvig D."/>
            <person name="Lalanne C."/>
            <person name="Gautier V."/>
            <person name="Ament-Velasquez S.L."/>
            <person name="Kruys A."/>
            <person name="Hutchinson M.I."/>
            <person name="Powell A.J."/>
            <person name="Barry K."/>
            <person name="Miller A.N."/>
            <person name="Grigoriev I.V."/>
            <person name="Debuchy R."/>
            <person name="Gladieux P."/>
            <person name="Thoren M.H."/>
            <person name="Johannesson H."/>
        </authorList>
    </citation>
    <scope>NUCLEOTIDE SEQUENCE</scope>
    <source>
        <strain evidence="3">PSN243</strain>
    </source>
</reference>
<feature type="region of interest" description="Disordered" evidence="2">
    <location>
        <begin position="43"/>
        <end position="62"/>
    </location>
</feature>
<comment type="caution">
    <text evidence="3">The sequence shown here is derived from an EMBL/GenBank/DDBJ whole genome shotgun (WGS) entry which is preliminary data.</text>
</comment>
<evidence type="ECO:0000256" key="1">
    <source>
        <dbReference type="ARBA" id="ARBA00022737"/>
    </source>
</evidence>
<dbReference type="PANTHER" id="PTHR47942:SF105">
    <property type="entry name" value="ATPASE EXPRESSION PROTEIN 3"/>
    <property type="match status" value="1"/>
</dbReference>
<reference evidence="3" key="1">
    <citation type="journal article" date="2023" name="Mol. Phylogenet. Evol.">
        <title>Genome-scale phylogeny and comparative genomics of the fungal order Sordariales.</title>
        <authorList>
            <person name="Hensen N."/>
            <person name="Bonometti L."/>
            <person name="Westerberg I."/>
            <person name="Brannstrom I.O."/>
            <person name="Guillou S."/>
            <person name="Cros-Aarteil S."/>
            <person name="Calhoun S."/>
            <person name="Haridas S."/>
            <person name="Kuo A."/>
            <person name="Mondo S."/>
            <person name="Pangilinan J."/>
            <person name="Riley R."/>
            <person name="LaButti K."/>
            <person name="Andreopoulos B."/>
            <person name="Lipzen A."/>
            <person name="Chen C."/>
            <person name="Yan M."/>
            <person name="Daum C."/>
            <person name="Ng V."/>
            <person name="Clum A."/>
            <person name="Steindorff A."/>
            <person name="Ohm R.A."/>
            <person name="Martin F."/>
            <person name="Silar P."/>
            <person name="Natvig D.O."/>
            <person name="Lalanne C."/>
            <person name="Gautier V."/>
            <person name="Ament-Velasquez S.L."/>
            <person name="Kruys A."/>
            <person name="Hutchinson M.I."/>
            <person name="Powell A.J."/>
            <person name="Barry K."/>
            <person name="Miller A.N."/>
            <person name="Grigoriev I.V."/>
            <person name="Debuchy R."/>
            <person name="Gladieux P."/>
            <person name="Hiltunen Thoren M."/>
            <person name="Johannesson H."/>
        </authorList>
    </citation>
    <scope>NUCLEOTIDE SEQUENCE</scope>
    <source>
        <strain evidence="3">PSN243</strain>
    </source>
</reference>
<feature type="compositionally biased region" description="Low complexity" evidence="2">
    <location>
        <begin position="43"/>
        <end position="53"/>
    </location>
</feature>
<dbReference type="PANTHER" id="PTHR47942">
    <property type="entry name" value="TETRATRICOPEPTIDE REPEAT (TPR)-LIKE SUPERFAMILY PROTEIN-RELATED"/>
    <property type="match status" value="1"/>
</dbReference>
<evidence type="ECO:0000313" key="4">
    <source>
        <dbReference type="Proteomes" id="UP001321760"/>
    </source>
</evidence>
<evidence type="ECO:0008006" key="5">
    <source>
        <dbReference type="Google" id="ProtNLM"/>
    </source>
</evidence>
<feature type="compositionally biased region" description="Basic and acidic residues" evidence="2">
    <location>
        <begin position="598"/>
        <end position="613"/>
    </location>
</feature>
<proteinExistence type="predicted"/>
<dbReference type="Pfam" id="PF13041">
    <property type="entry name" value="PPR_2"/>
    <property type="match status" value="1"/>
</dbReference>
<name>A0AAV9GEV3_9PEZI</name>
<organism evidence="3 4">
    <name type="scientific">Podospora aff. communis PSN243</name>
    <dbReference type="NCBI Taxonomy" id="3040156"/>
    <lineage>
        <taxon>Eukaryota</taxon>
        <taxon>Fungi</taxon>
        <taxon>Dikarya</taxon>
        <taxon>Ascomycota</taxon>
        <taxon>Pezizomycotina</taxon>
        <taxon>Sordariomycetes</taxon>
        <taxon>Sordariomycetidae</taxon>
        <taxon>Sordariales</taxon>
        <taxon>Podosporaceae</taxon>
        <taxon>Podospora</taxon>
    </lineage>
</organism>
<dbReference type="InterPro" id="IPR051222">
    <property type="entry name" value="PPR/CCM1_RNA-binding"/>
</dbReference>
<dbReference type="Gene3D" id="1.25.40.10">
    <property type="entry name" value="Tetratricopeptide repeat domain"/>
    <property type="match status" value="1"/>
</dbReference>
<dbReference type="Proteomes" id="UP001321760">
    <property type="component" value="Unassembled WGS sequence"/>
</dbReference>
<keyword evidence="4" id="KW-1185">Reference proteome</keyword>
<dbReference type="InterPro" id="IPR011990">
    <property type="entry name" value="TPR-like_helical_dom_sf"/>
</dbReference>
<protein>
    <recommendedName>
        <fullName evidence="5">Pentatricopeptide repeat-containing protein</fullName>
    </recommendedName>
</protein>
<accession>A0AAV9GEV3</accession>
<sequence length="613" mass="69332">MFVCKVCLRKNLGAVACDARLRLRPAQTQAAIAVSSRRLASSSAAATPQASPSPEDRKTELAEERQVQKVEFAVRKHLQYLSKDPFKVQEHVSRILKKGKFEEALALVRKASRDTKLTVSWNHLIDYEMKNQRLHGAIKLYNEMKKRAQLPDAWTFTIIFRGCAKSDHPKLAVSEALRIYNSMIAHDRISPTTHHLNAVLEVCNRAGDLDSMFTVLETMNNRLRKPDCWTYTIVLNALRHSTYKLAHLDLDPAAAKQQTDLVLNRGKMLWEDVMARWHNGHILIDEALVCAMGRILAMGDYADKKKILSILESTMRIPRFDLTEGAAVEGDTQAQIHATDTRSDSLTVPKPGNNTLSLVMTCLQVTKKTSVAPKYWQHFTSVYGIEPDKANHIHYIQVLGKGRASAKAAEALCSMPDDFLVPFVYRSALSACIHDGLNKHAFEHACKIFDFMVKKAPYLDPLSMRLFLQVARSNVRHLYEGHKDDSNAGKLAVGSQIVTALERMWNPFRALMNTLHHNGRDHPEKKLWRLKSSEKEEVVATARRMIAAMDVVTGEKMAEDEKVLETLKAKRSLLNKLVERYVETLPVDVRSKGNKKMSLREDGRTDSHFPRIA</sequence>